<name>A0A382K1Q8_9ZZZZ</name>
<evidence type="ECO:0000313" key="1">
    <source>
        <dbReference type="EMBL" id="SVC18168.1"/>
    </source>
</evidence>
<organism evidence="1">
    <name type="scientific">marine metagenome</name>
    <dbReference type="NCBI Taxonomy" id="408172"/>
    <lineage>
        <taxon>unclassified sequences</taxon>
        <taxon>metagenomes</taxon>
        <taxon>ecological metagenomes</taxon>
    </lineage>
</organism>
<dbReference type="AlphaFoldDB" id="A0A382K1Q8"/>
<feature type="non-terminal residue" evidence="1">
    <location>
        <position position="1"/>
    </location>
</feature>
<sequence length="295" mass="32685">VLDRESTFADPAIVKLLQTRFIPVAIDQACQRRQKDNEGKFYQKIANQGPRKVGRGTTQGLYTADASGKLLAFTNNRGSQRVQRMIQTALAKHQPAKVAAIAKGTPDARYNPKPPKGGLVVRVTSKVLGGYEEPENEWRRIFQTSLGRDNLWISANEHSVLAKGQLPQSLLKRLARFHLVDNTRGEPPMWNDNEIKKLEGKIENGQLRGTAHLRTAKGDRGFEAELMGRIETKAGKVTRLDVVAKGEFWGEGTYTRNAPKGSFPLAIAFTLADGKDNADTIPPQGSRGWLPGYMR</sequence>
<proteinExistence type="predicted"/>
<dbReference type="EMBL" id="UINC01077755">
    <property type="protein sequence ID" value="SVC18168.1"/>
    <property type="molecule type" value="Genomic_DNA"/>
</dbReference>
<reference evidence="1" key="1">
    <citation type="submission" date="2018-05" db="EMBL/GenBank/DDBJ databases">
        <authorList>
            <person name="Lanie J.A."/>
            <person name="Ng W.-L."/>
            <person name="Kazmierczak K.M."/>
            <person name="Andrzejewski T.M."/>
            <person name="Davidsen T.M."/>
            <person name="Wayne K.J."/>
            <person name="Tettelin H."/>
            <person name="Glass J.I."/>
            <person name="Rusch D."/>
            <person name="Podicherti R."/>
            <person name="Tsui H.-C.T."/>
            <person name="Winkler M.E."/>
        </authorList>
    </citation>
    <scope>NUCLEOTIDE SEQUENCE</scope>
</reference>
<accession>A0A382K1Q8</accession>
<gene>
    <name evidence="1" type="ORF">METZ01_LOCUS271022</name>
</gene>
<protein>
    <submittedName>
        <fullName evidence="1">Uncharacterized protein</fullName>
    </submittedName>
</protein>